<dbReference type="GO" id="GO:0043531">
    <property type="term" value="F:ADP binding"/>
    <property type="evidence" value="ECO:0007669"/>
    <property type="project" value="UniProtKB-UniRule"/>
</dbReference>
<evidence type="ECO:0000256" key="3">
    <source>
        <dbReference type="ARBA" id="ARBA00022741"/>
    </source>
</evidence>
<reference evidence="6 7" key="1">
    <citation type="submission" date="2018-03" db="EMBL/GenBank/DDBJ databases">
        <title>Genomic Encyclopedia of Archaeal and Bacterial Type Strains, Phase II (KMG-II): from individual species to whole genera.</title>
        <authorList>
            <person name="Goeker M."/>
        </authorList>
    </citation>
    <scope>NUCLEOTIDE SEQUENCE [LARGE SCALE GENOMIC DNA]</scope>
    <source>
        <strain evidence="6 7">DSM 100065</strain>
    </source>
</reference>
<dbReference type="GO" id="GO:0004674">
    <property type="term" value="F:protein serine/threonine kinase activity"/>
    <property type="evidence" value="ECO:0007669"/>
    <property type="project" value="UniProtKB-UniRule"/>
</dbReference>
<comment type="catalytic activity">
    <reaction evidence="5">
        <text>N(tele)-phospho-L-histidyl/O-phospho-L-threonyl-[pyruvate, phosphate dikinase] + phosphate + H(+) = N(tele)-phospho-L-histidyl/L-threonyl-[pyruvate, phosphate dikinase] + diphosphate</text>
        <dbReference type="Rhea" id="RHEA:43696"/>
        <dbReference type="Rhea" id="RHEA-COMP:10650"/>
        <dbReference type="Rhea" id="RHEA-COMP:10651"/>
        <dbReference type="ChEBI" id="CHEBI:15378"/>
        <dbReference type="ChEBI" id="CHEBI:30013"/>
        <dbReference type="ChEBI" id="CHEBI:33019"/>
        <dbReference type="ChEBI" id="CHEBI:43474"/>
        <dbReference type="ChEBI" id="CHEBI:61977"/>
        <dbReference type="ChEBI" id="CHEBI:83586"/>
        <dbReference type="EC" id="2.7.4.27"/>
    </reaction>
</comment>
<comment type="catalytic activity">
    <reaction evidence="5">
        <text>N(tele)-phospho-L-histidyl/L-threonyl-[pyruvate, phosphate dikinase] + ADP = N(tele)-phospho-L-histidyl/O-phospho-L-threonyl-[pyruvate, phosphate dikinase] + AMP + H(+)</text>
        <dbReference type="Rhea" id="RHEA:43692"/>
        <dbReference type="Rhea" id="RHEA-COMP:10650"/>
        <dbReference type="Rhea" id="RHEA-COMP:10651"/>
        <dbReference type="ChEBI" id="CHEBI:15378"/>
        <dbReference type="ChEBI" id="CHEBI:30013"/>
        <dbReference type="ChEBI" id="CHEBI:61977"/>
        <dbReference type="ChEBI" id="CHEBI:83586"/>
        <dbReference type="ChEBI" id="CHEBI:456215"/>
        <dbReference type="ChEBI" id="CHEBI:456216"/>
        <dbReference type="EC" id="2.7.11.32"/>
    </reaction>
</comment>
<keyword evidence="7" id="KW-1185">Reference proteome</keyword>
<protein>
    <recommendedName>
        <fullName evidence="5">Putative pyruvate, phosphate dikinase regulatory protein</fullName>
        <shortName evidence="5">PPDK regulatory protein</shortName>
        <ecNumber evidence="5">2.7.11.32</ecNumber>
        <ecNumber evidence="5">2.7.4.27</ecNumber>
    </recommendedName>
</protein>
<dbReference type="OrthoDB" id="3171473at2"/>
<dbReference type="GO" id="GO:0005524">
    <property type="term" value="F:ATP binding"/>
    <property type="evidence" value="ECO:0007669"/>
    <property type="project" value="InterPro"/>
</dbReference>
<dbReference type="EC" id="2.7.4.27" evidence="5"/>
<dbReference type="EMBL" id="PVUE01000012">
    <property type="protein sequence ID" value="PRZ41072.1"/>
    <property type="molecule type" value="Genomic_DNA"/>
</dbReference>
<dbReference type="EC" id="2.7.11.32" evidence="5"/>
<feature type="binding site" evidence="5">
    <location>
        <begin position="163"/>
        <end position="170"/>
    </location>
    <ligand>
        <name>ADP</name>
        <dbReference type="ChEBI" id="CHEBI:456216"/>
    </ligand>
</feature>
<keyword evidence="3 5" id="KW-0547">Nucleotide-binding</keyword>
<gene>
    <name evidence="6" type="ORF">CLV47_112105</name>
</gene>
<dbReference type="AlphaFoldDB" id="A0A2T0ZXJ0"/>
<dbReference type="NCBIfam" id="NF003742">
    <property type="entry name" value="PRK05339.1"/>
    <property type="match status" value="1"/>
</dbReference>
<evidence type="ECO:0000256" key="4">
    <source>
        <dbReference type="ARBA" id="ARBA00022777"/>
    </source>
</evidence>
<evidence type="ECO:0000256" key="1">
    <source>
        <dbReference type="ARBA" id="ARBA00022527"/>
    </source>
</evidence>
<dbReference type="InterPro" id="IPR005177">
    <property type="entry name" value="Kinase-pyrophosphorylase"/>
</dbReference>
<comment type="similarity">
    <text evidence="5">Belongs to the pyruvate, phosphate/water dikinase regulatory protein family. PDRP subfamily.</text>
</comment>
<keyword evidence="1 5" id="KW-0723">Serine/threonine-protein kinase</keyword>
<comment type="caution">
    <text evidence="6">The sequence shown here is derived from an EMBL/GenBank/DDBJ whole genome shotgun (WGS) entry which is preliminary data.</text>
</comment>
<name>A0A2T0ZXJ0_9ACTN</name>
<organism evidence="6 7">
    <name type="scientific">Antricoccus suffuscus</name>
    <dbReference type="NCBI Taxonomy" id="1629062"/>
    <lineage>
        <taxon>Bacteria</taxon>
        <taxon>Bacillati</taxon>
        <taxon>Actinomycetota</taxon>
        <taxon>Actinomycetes</taxon>
        <taxon>Geodermatophilales</taxon>
        <taxon>Antricoccaceae</taxon>
        <taxon>Antricoccus</taxon>
    </lineage>
</organism>
<evidence type="ECO:0000313" key="7">
    <source>
        <dbReference type="Proteomes" id="UP000237752"/>
    </source>
</evidence>
<proteinExistence type="inferred from homology"/>
<dbReference type="HAMAP" id="MF_00921">
    <property type="entry name" value="PDRP"/>
    <property type="match status" value="1"/>
</dbReference>
<accession>A0A2T0ZXJ0</accession>
<dbReference type="RefSeq" id="WP_106349724.1">
    <property type="nucleotide sequence ID" value="NZ_PVUE01000012.1"/>
</dbReference>
<sequence>MPIPELPEGPPAEPIEVHVIADSTGDTGARVARAAVAQFATHPVRIIRHPRITTTAGLHMAMEHIKNGKGHGVVAFVTLVDNDLRALVGELCDEMDVPFCDLIGPALIALEQASGDLAARVPNRPVGIDADYFKRISAMEFAVKHDDGQMPDGLTEADIVLVGASRTGKTPLSMYLGYLGYRTANVPLVPGIAPPGQLYAVDRWKIVGLTIDPSRLATIRGRRVRTLGTTRGIDGYAELNRIYDELEAIGTIHRRLGCPVVDTTSLALEESAGRVIDLMNDRARAALGEQKP</sequence>
<keyword evidence="4 5" id="KW-0418">Kinase</keyword>
<dbReference type="GO" id="GO:0016776">
    <property type="term" value="F:phosphotransferase activity, phosphate group as acceptor"/>
    <property type="evidence" value="ECO:0007669"/>
    <property type="project" value="UniProtKB-UniRule"/>
</dbReference>
<evidence type="ECO:0000256" key="5">
    <source>
        <dbReference type="HAMAP-Rule" id="MF_00921"/>
    </source>
</evidence>
<keyword evidence="2 5" id="KW-0808">Transferase</keyword>
<evidence type="ECO:0000313" key="6">
    <source>
        <dbReference type="EMBL" id="PRZ41072.1"/>
    </source>
</evidence>
<dbReference type="PANTHER" id="PTHR31756">
    <property type="entry name" value="PYRUVATE, PHOSPHATE DIKINASE REGULATORY PROTEIN 1, CHLOROPLASTIC"/>
    <property type="match status" value="1"/>
</dbReference>
<dbReference type="InterPro" id="IPR026565">
    <property type="entry name" value="PPDK_reg"/>
</dbReference>
<evidence type="ECO:0000256" key="2">
    <source>
        <dbReference type="ARBA" id="ARBA00022679"/>
    </source>
</evidence>
<comment type="function">
    <text evidence="5">Bifunctional serine/threonine kinase and phosphorylase involved in the regulation of the pyruvate, phosphate dikinase (PPDK) by catalyzing its phosphorylation/dephosphorylation.</text>
</comment>
<dbReference type="PANTHER" id="PTHR31756:SF3">
    <property type="entry name" value="PYRUVATE, PHOSPHATE DIKINASE REGULATORY PROTEIN 1, CHLOROPLASTIC"/>
    <property type="match status" value="1"/>
</dbReference>
<dbReference type="Proteomes" id="UP000237752">
    <property type="component" value="Unassembled WGS sequence"/>
</dbReference>
<dbReference type="Pfam" id="PF03618">
    <property type="entry name" value="Kinase-PPPase"/>
    <property type="match status" value="1"/>
</dbReference>